<feature type="binding site" evidence="5">
    <location>
        <position position="149"/>
    </location>
    <ligand>
        <name>FAD</name>
        <dbReference type="ChEBI" id="CHEBI:57692"/>
    </ligand>
</feature>
<gene>
    <name evidence="9" type="ORF">V5799_004395</name>
</gene>
<dbReference type="Pfam" id="PF00970">
    <property type="entry name" value="FAD_binding_6"/>
    <property type="match status" value="1"/>
</dbReference>
<feature type="domain" description="Oxidoreductase-like" evidence="8">
    <location>
        <begin position="26"/>
        <end position="58"/>
    </location>
</feature>
<dbReference type="SUPFAM" id="SSF52343">
    <property type="entry name" value="Ferredoxin reductase-like, C-terminal NADP-linked domain"/>
    <property type="match status" value="1"/>
</dbReference>
<dbReference type="InterPro" id="IPR008333">
    <property type="entry name" value="Cbr1-like_FAD-bd_dom"/>
</dbReference>
<evidence type="ECO:0000256" key="4">
    <source>
        <dbReference type="ARBA" id="ARBA00023002"/>
    </source>
</evidence>
<evidence type="ECO:0000313" key="10">
    <source>
        <dbReference type="Proteomes" id="UP001321473"/>
    </source>
</evidence>
<evidence type="ECO:0000256" key="1">
    <source>
        <dbReference type="ARBA" id="ARBA00001974"/>
    </source>
</evidence>
<evidence type="ECO:0000313" key="9">
    <source>
        <dbReference type="EMBL" id="KAK8757961.1"/>
    </source>
</evidence>
<evidence type="ECO:0000256" key="2">
    <source>
        <dbReference type="ARBA" id="ARBA00022630"/>
    </source>
</evidence>
<keyword evidence="4" id="KW-0560">Oxidoreductase</keyword>
<comment type="caution">
    <text evidence="9">The sequence shown here is derived from an EMBL/GenBank/DDBJ whole genome shotgun (WGS) entry which is preliminary data.</text>
</comment>
<dbReference type="Gene3D" id="2.40.30.10">
    <property type="entry name" value="Translation factors"/>
    <property type="match status" value="1"/>
</dbReference>
<dbReference type="SUPFAM" id="SSF63380">
    <property type="entry name" value="Riboflavin synthase domain-like"/>
    <property type="match status" value="1"/>
</dbReference>
<sequence length="308" mass="35088">MSEKKGLSISDDALQQEKISMELLSRKPRKPAADECCGNGCTLCVNDIYEQELVIWELECVRELQYGPNYRESQQGPVISPDYYKPFTLQAIQKMTGCCSRYVFALDDVGCLGFTVGQHLIMRASVDGVLPVKNQKAHWFIVYPQGRMSKYIRTLEEGSSVEWRGPFGGLDYKPNMHKHLLLLAAGTGIAPMIQVLRHITSMADDYTMVRLLFGIACYREIYLKKELDELKHFWNVSIVYCLSKETNVEDLKYGDEVHYGAIDEGLLEAEFSKCHTPPHVLICGPYSFNNRFVDHLKKKAGAVTWHVF</sequence>
<evidence type="ECO:0000259" key="8">
    <source>
        <dbReference type="Pfam" id="PF09791"/>
    </source>
</evidence>
<dbReference type="InterPro" id="IPR001433">
    <property type="entry name" value="OxRdtase_FAD/NAD-bd"/>
</dbReference>
<reference evidence="9 10" key="1">
    <citation type="journal article" date="2023" name="Arcadia Sci">
        <title>De novo assembly of a long-read Amblyomma americanum tick genome.</title>
        <authorList>
            <person name="Chou S."/>
            <person name="Poskanzer K.E."/>
            <person name="Rollins M."/>
            <person name="Thuy-Boun P.S."/>
        </authorList>
    </citation>
    <scope>NUCLEOTIDE SEQUENCE [LARGE SCALE GENOMIC DNA]</scope>
    <source>
        <strain evidence="9">F_SG_1</strain>
        <tissue evidence="9">Salivary glands</tissue>
    </source>
</reference>
<dbReference type="Pfam" id="PF00175">
    <property type="entry name" value="NAD_binding_1"/>
    <property type="match status" value="1"/>
</dbReference>
<evidence type="ECO:0000259" key="6">
    <source>
        <dbReference type="Pfam" id="PF00175"/>
    </source>
</evidence>
<organism evidence="9 10">
    <name type="scientific">Amblyomma americanum</name>
    <name type="common">Lone star tick</name>
    <dbReference type="NCBI Taxonomy" id="6943"/>
    <lineage>
        <taxon>Eukaryota</taxon>
        <taxon>Metazoa</taxon>
        <taxon>Ecdysozoa</taxon>
        <taxon>Arthropoda</taxon>
        <taxon>Chelicerata</taxon>
        <taxon>Arachnida</taxon>
        <taxon>Acari</taxon>
        <taxon>Parasitiformes</taxon>
        <taxon>Ixodida</taxon>
        <taxon>Ixodoidea</taxon>
        <taxon>Ixodidae</taxon>
        <taxon>Amblyomminae</taxon>
        <taxon>Amblyomma</taxon>
    </lineage>
</organism>
<dbReference type="Proteomes" id="UP001321473">
    <property type="component" value="Unassembled WGS sequence"/>
</dbReference>
<protein>
    <recommendedName>
        <fullName evidence="11">Cytochrome-b5 reductase</fullName>
    </recommendedName>
</protein>
<feature type="domain" description="Oxidoreductase FAD/NAD(P)-binding" evidence="6">
    <location>
        <begin position="182"/>
        <end position="288"/>
    </location>
</feature>
<evidence type="ECO:0008006" key="11">
    <source>
        <dbReference type="Google" id="ProtNLM"/>
    </source>
</evidence>
<evidence type="ECO:0000256" key="5">
    <source>
        <dbReference type="PIRSR" id="PIRSR601834-1"/>
    </source>
</evidence>
<dbReference type="PANTHER" id="PTHR19370">
    <property type="entry name" value="NADH-CYTOCHROME B5 REDUCTASE"/>
    <property type="match status" value="1"/>
</dbReference>
<dbReference type="EMBL" id="JARKHS020034622">
    <property type="protein sequence ID" value="KAK8757961.1"/>
    <property type="molecule type" value="Genomic_DNA"/>
</dbReference>
<feature type="binding site" evidence="5">
    <location>
        <position position="148"/>
    </location>
    <ligand>
        <name>FAD</name>
        <dbReference type="ChEBI" id="CHEBI:57692"/>
    </ligand>
</feature>
<dbReference type="Pfam" id="PF09791">
    <property type="entry name" value="Oxidored-like"/>
    <property type="match status" value="1"/>
</dbReference>
<dbReference type="InterPro" id="IPR001834">
    <property type="entry name" value="CBR-like"/>
</dbReference>
<dbReference type="PANTHER" id="PTHR19370:SF184">
    <property type="entry name" value="NADH-CYTOCHROME B5 REDUCTASE-LIKE"/>
    <property type="match status" value="1"/>
</dbReference>
<dbReference type="Gene3D" id="3.40.50.80">
    <property type="entry name" value="Nucleotide-binding domain of ferredoxin-NADP reductase (FNR) module"/>
    <property type="match status" value="1"/>
</dbReference>
<accession>A0AAQ4D671</accession>
<keyword evidence="3 5" id="KW-0274">FAD</keyword>
<dbReference type="InterPro" id="IPR039261">
    <property type="entry name" value="FNR_nucleotide-bd"/>
</dbReference>
<dbReference type="InterPro" id="IPR017938">
    <property type="entry name" value="Riboflavin_synthase-like_b-brl"/>
</dbReference>
<name>A0AAQ4D671_AMBAM</name>
<feature type="domain" description="Flavoprotein pyridine nucleotide cytochrome reductase-like FAD-binding" evidence="7">
    <location>
        <begin position="88"/>
        <end position="172"/>
    </location>
</feature>
<dbReference type="CDD" id="cd06183">
    <property type="entry name" value="cyt_b5_reduct_like"/>
    <property type="match status" value="1"/>
</dbReference>
<dbReference type="AlphaFoldDB" id="A0AAQ4D671"/>
<proteinExistence type="predicted"/>
<keyword evidence="2 5" id="KW-0285">Flavoprotein</keyword>
<dbReference type="GO" id="GO:0016491">
    <property type="term" value="F:oxidoreductase activity"/>
    <property type="evidence" value="ECO:0007669"/>
    <property type="project" value="UniProtKB-KW"/>
</dbReference>
<dbReference type="InterPro" id="IPR019180">
    <property type="entry name" value="Oxidoreductase-like_N"/>
</dbReference>
<evidence type="ECO:0000256" key="3">
    <source>
        <dbReference type="ARBA" id="ARBA00022827"/>
    </source>
</evidence>
<evidence type="ECO:0000259" key="7">
    <source>
        <dbReference type="Pfam" id="PF00970"/>
    </source>
</evidence>
<keyword evidence="10" id="KW-1185">Reference proteome</keyword>
<comment type="cofactor">
    <cofactor evidence="1 5">
        <name>FAD</name>
        <dbReference type="ChEBI" id="CHEBI:57692"/>
    </cofactor>
</comment>